<keyword evidence="2" id="KW-0449">Lipoprotein</keyword>
<evidence type="ECO:0000259" key="1">
    <source>
        <dbReference type="Pfam" id="PF07553"/>
    </source>
</evidence>
<dbReference type="InterPro" id="IPR036388">
    <property type="entry name" value="WH-like_DNA-bd_sf"/>
</dbReference>
<feature type="domain" description="Putative host cell surface-exposed lipoprotein Ltp-like HTH region" evidence="1">
    <location>
        <begin position="39"/>
        <end position="68"/>
    </location>
</feature>
<evidence type="ECO:0000313" key="3">
    <source>
        <dbReference type="Proteomes" id="UP000607645"/>
    </source>
</evidence>
<name>A0A8J6JNX2_9FIRM</name>
<dbReference type="InterPro" id="IPR011434">
    <property type="entry name" value="Ltp-like_HTH"/>
</dbReference>
<organism evidence="2 3">
    <name type="scientific">Lawsonibacter faecis</name>
    <dbReference type="NCBI Taxonomy" id="2763052"/>
    <lineage>
        <taxon>Bacteria</taxon>
        <taxon>Bacillati</taxon>
        <taxon>Bacillota</taxon>
        <taxon>Clostridia</taxon>
        <taxon>Eubacteriales</taxon>
        <taxon>Oscillospiraceae</taxon>
        <taxon>Lawsonibacter</taxon>
    </lineage>
</organism>
<dbReference type="Proteomes" id="UP000607645">
    <property type="component" value="Unassembled WGS sequence"/>
</dbReference>
<accession>A0A8J6JNX2</accession>
<comment type="caution">
    <text evidence="2">The sequence shown here is derived from an EMBL/GenBank/DDBJ whole genome shotgun (WGS) entry which is preliminary data.</text>
</comment>
<reference evidence="2" key="1">
    <citation type="submission" date="2020-08" db="EMBL/GenBank/DDBJ databases">
        <title>Genome public.</title>
        <authorList>
            <person name="Liu C."/>
            <person name="Sun Q."/>
        </authorList>
    </citation>
    <scope>NUCLEOTIDE SEQUENCE</scope>
    <source>
        <strain evidence="2">NSJ-52</strain>
    </source>
</reference>
<gene>
    <name evidence="2" type="ORF">H8S62_15740</name>
</gene>
<dbReference type="Pfam" id="PF07553">
    <property type="entry name" value="Lipoprotein_Ltp"/>
    <property type="match status" value="1"/>
</dbReference>
<proteinExistence type="predicted"/>
<dbReference type="Gene3D" id="1.10.10.10">
    <property type="entry name" value="Winged helix-like DNA-binding domain superfamily/Winged helix DNA-binding domain"/>
    <property type="match status" value="1"/>
</dbReference>
<sequence length="134" mass="14935">MYNGSMDAHLWERGSKYLQQERPAREDGVALPAGETLGQKNAPAKAKSYLNISAFSYEGLIKQLKFENFHMKMLFMELGNCGADGNEQVATKAQSYLAIASFSIDGLIRQPEFDGFPQPLAIPKLFYHSNLINS</sequence>
<keyword evidence="3" id="KW-1185">Reference proteome</keyword>
<protein>
    <submittedName>
        <fullName evidence="2">Ltp family lipoprotein</fullName>
    </submittedName>
</protein>
<dbReference type="RefSeq" id="WP_186920231.1">
    <property type="nucleotide sequence ID" value="NZ_JACOPQ010000015.1"/>
</dbReference>
<dbReference type="AlphaFoldDB" id="A0A8J6JNX2"/>
<evidence type="ECO:0000313" key="2">
    <source>
        <dbReference type="EMBL" id="MBC5738464.1"/>
    </source>
</evidence>
<dbReference type="EMBL" id="JACOPQ010000015">
    <property type="protein sequence ID" value="MBC5738464.1"/>
    <property type="molecule type" value="Genomic_DNA"/>
</dbReference>